<feature type="domain" description="Retrotransposon gag" evidence="2">
    <location>
        <begin position="382"/>
        <end position="435"/>
    </location>
</feature>
<dbReference type="PANTHER" id="PTHR33223">
    <property type="entry name" value="CCHC-TYPE DOMAIN-CONTAINING PROTEIN"/>
    <property type="match status" value="1"/>
</dbReference>
<evidence type="ECO:0000313" key="4">
    <source>
        <dbReference type="Proteomes" id="UP000694251"/>
    </source>
</evidence>
<organism evidence="3 4">
    <name type="scientific">Arabidopsis suecica</name>
    <name type="common">Swedish thale-cress</name>
    <name type="synonym">Cardaminopsis suecica</name>
    <dbReference type="NCBI Taxonomy" id="45249"/>
    <lineage>
        <taxon>Eukaryota</taxon>
        <taxon>Viridiplantae</taxon>
        <taxon>Streptophyta</taxon>
        <taxon>Embryophyta</taxon>
        <taxon>Tracheophyta</taxon>
        <taxon>Spermatophyta</taxon>
        <taxon>Magnoliopsida</taxon>
        <taxon>eudicotyledons</taxon>
        <taxon>Gunneridae</taxon>
        <taxon>Pentapetalae</taxon>
        <taxon>rosids</taxon>
        <taxon>malvids</taxon>
        <taxon>Brassicales</taxon>
        <taxon>Brassicaceae</taxon>
        <taxon>Camelineae</taxon>
        <taxon>Arabidopsis</taxon>
    </lineage>
</organism>
<keyword evidence="4" id="KW-1185">Reference proteome</keyword>
<dbReference type="Proteomes" id="UP000694251">
    <property type="component" value="Unassembled WGS sequence"/>
</dbReference>
<dbReference type="InterPro" id="IPR005162">
    <property type="entry name" value="Retrotrans_gag_dom"/>
</dbReference>
<proteinExistence type="predicted"/>
<dbReference type="EMBL" id="JAEFBJ010000127">
    <property type="protein sequence ID" value="KAG7529700.1"/>
    <property type="molecule type" value="Genomic_DNA"/>
</dbReference>
<feature type="region of interest" description="Disordered" evidence="1">
    <location>
        <begin position="69"/>
        <end position="117"/>
    </location>
</feature>
<comment type="caution">
    <text evidence="3">The sequence shown here is derived from an EMBL/GenBank/DDBJ whole genome shotgun (WGS) entry which is preliminary data.</text>
</comment>
<reference evidence="3 4" key="1">
    <citation type="submission" date="2020-12" db="EMBL/GenBank/DDBJ databases">
        <title>Concerted genomic and epigenomic changes stabilize Arabidopsis allopolyploids.</title>
        <authorList>
            <person name="Chen Z."/>
        </authorList>
    </citation>
    <scope>NUCLEOTIDE SEQUENCE [LARGE SCALE GENOMIC DNA]</scope>
    <source>
        <strain evidence="3">As9502</strain>
        <tissue evidence="3">Leaf</tissue>
    </source>
</reference>
<feature type="compositionally biased region" description="Polar residues" evidence="1">
    <location>
        <begin position="88"/>
        <end position="103"/>
    </location>
</feature>
<feature type="compositionally biased region" description="Gly residues" evidence="1">
    <location>
        <begin position="77"/>
        <end position="86"/>
    </location>
</feature>
<evidence type="ECO:0000256" key="1">
    <source>
        <dbReference type="SAM" id="MobiDB-lite"/>
    </source>
</evidence>
<protein>
    <submittedName>
        <fullName evidence="3">Retrotransposon gag domain</fullName>
    </submittedName>
</protein>
<sequence length="435" mass="47866">MVNTQAATCEINTSAHFSFWAVSDSSSFIPSFGRGDGNQRVAKVSGPSEVAIADDAPSSPKRARILLEVRPAADLPGGRGSRGGGRSASQVLTRSQEVRPTSNSGGGSAGSEPFHWSDTHDRVHPIIADEAGLANLLCHIKGQNYQVPSVKNMAKATYADMMVKEAHAIVATNKLVAFYEQRLSKVSPASELEEGKTLIQELKATRKSGQEREASFQVEIDRLKMELSTSKGLEKCLLMWKFDHRLLLKACSAMFHQRELRLGSGTNLCASKLGPKHVIRKRPAAMDQQNRPADIQDPPNVEQPKNIGAGDAPRNHHQRQGIVPPPVQKNNFEIKSGLISMIQGNKFHGLPMENPPDHLDSFDRLCGLTKINGVTKDMFKLRLFPFSLGDKAHHWEKNLSPDSINSWDDCKKAFLAKFFSNARTAKLRNEISGFT</sequence>
<name>A0A8T1XAV1_ARASU</name>
<dbReference type="PANTHER" id="PTHR33223:SF6">
    <property type="entry name" value="CCHC-TYPE DOMAIN-CONTAINING PROTEIN"/>
    <property type="match status" value="1"/>
</dbReference>
<accession>A0A8T1XAV1</accession>
<evidence type="ECO:0000259" key="2">
    <source>
        <dbReference type="Pfam" id="PF03732"/>
    </source>
</evidence>
<feature type="region of interest" description="Disordered" evidence="1">
    <location>
        <begin position="283"/>
        <end position="327"/>
    </location>
</feature>
<dbReference type="AlphaFoldDB" id="A0A8T1XAV1"/>
<dbReference type="InterPro" id="IPR012436">
    <property type="entry name" value="DUF1633"/>
</dbReference>
<dbReference type="Pfam" id="PF07794">
    <property type="entry name" value="DUF1633"/>
    <property type="match status" value="2"/>
</dbReference>
<dbReference type="OrthoDB" id="1106951at2759"/>
<evidence type="ECO:0000313" key="3">
    <source>
        <dbReference type="EMBL" id="KAG7529700.1"/>
    </source>
</evidence>
<gene>
    <name evidence="3" type="ORF">ISN44_Un127g000070</name>
</gene>
<dbReference type="Pfam" id="PF03732">
    <property type="entry name" value="Retrotrans_gag"/>
    <property type="match status" value="1"/>
</dbReference>